<feature type="transmembrane region" description="Helical" evidence="15">
    <location>
        <begin position="142"/>
        <end position="160"/>
    </location>
</feature>
<dbReference type="GO" id="GO:0015035">
    <property type="term" value="F:protein-disulfide reductase activity"/>
    <property type="evidence" value="ECO:0007669"/>
    <property type="project" value="UniProtKB-UniRule"/>
</dbReference>
<feature type="topological domain" description="Cytoplasmic" evidence="14">
    <location>
        <begin position="62"/>
        <end position="67"/>
    </location>
</feature>
<dbReference type="PANTHER" id="PTHR36570">
    <property type="entry name" value="DISULFIDE BOND FORMATION PROTEIN B"/>
    <property type="match status" value="1"/>
</dbReference>
<keyword evidence="5" id="KW-0997">Cell inner membrane</keyword>
<keyword evidence="10 14" id="KW-0472">Membrane</keyword>
<dbReference type="PANTHER" id="PTHR36570:SF3">
    <property type="entry name" value="DISULFIDE BOND FORMATION PROTEIN B"/>
    <property type="match status" value="1"/>
</dbReference>
<evidence type="ECO:0000256" key="9">
    <source>
        <dbReference type="ARBA" id="ARBA00023002"/>
    </source>
</evidence>
<evidence type="ECO:0000256" key="13">
    <source>
        <dbReference type="ARBA" id="ARBA00023284"/>
    </source>
</evidence>
<evidence type="ECO:0000256" key="10">
    <source>
        <dbReference type="ARBA" id="ARBA00023136"/>
    </source>
</evidence>
<evidence type="ECO:0000256" key="8">
    <source>
        <dbReference type="ARBA" id="ARBA00022989"/>
    </source>
</evidence>
<keyword evidence="17" id="KW-1185">Reference proteome</keyword>
<evidence type="ECO:0000256" key="5">
    <source>
        <dbReference type="ARBA" id="ARBA00022519"/>
    </source>
</evidence>
<keyword evidence="7 14" id="KW-0249">Electron transport</keyword>
<dbReference type="STRING" id="1123014.SAMN02745746_02976"/>
<dbReference type="InterPro" id="IPR050183">
    <property type="entry name" value="DsbB"/>
</dbReference>
<evidence type="ECO:0000256" key="15">
    <source>
        <dbReference type="SAM" id="Phobius"/>
    </source>
</evidence>
<feature type="disulfide bond" description="Redox-active" evidence="14">
    <location>
        <begin position="36"/>
        <end position="39"/>
    </location>
</feature>
<dbReference type="InterPro" id="IPR003752">
    <property type="entry name" value="DiS_bond_form_DsbB/BdbC"/>
</dbReference>
<dbReference type="HAMAP" id="MF_00286">
    <property type="entry name" value="DsbB"/>
    <property type="match status" value="1"/>
</dbReference>
<feature type="topological domain" description="Cytoplasmic" evidence="14">
    <location>
        <begin position="1"/>
        <end position="9"/>
    </location>
</feature>
<dbReference type="RefSeq" id="WP_085277106.1">
    <property type="nucleotide sequence ID" value="NZ_FXAG01000017.1"/>
</dbReference>
<dbReference type="AlphaFoldDB" id="A0A1Y6C6G0"/>
<keyword evidence="11 14" id="KW-1015">Disulfide bond</keyword>
<dbReference type="GO" id="GO:0009055">
    <property type="term" value="F:electron transfer activity"/>
    <property type="evidence" value="ECO:0007669"/>
    <property type="project" value="UniProtKB-UniRule"/>
</dbReference>
<evidence type="ECO:0000256" key="7">
    <source>
        <dbReference type="ARBA" id="ARBA00022982"/>
    </source>
</evidence>
<evidence type="ECO:0000313" key="17">
    <source>
        <dbReference type="Proteomes" id="UP000192920"/>
    </source>
</evidence>
<evidence type="ECO:0000256" key="12">
    <source>
        <dbReference type="ARBA" id="ARBA00023186"/>
    </source>
</evidence>
<dbReference type="EMBL" id="FXAG01000017">
    <property type="protein sequence ID" value="SMF39203.1"/>
    <property type="molecule type" value="Genomic_DNA"/>
</dbReference>
<gene>
    <name evidence="14" type="primary">dsbB</name>
    <name evidence="16" type="ORF">SAMN02745746_02976</name>
</gene>
<dbReference type="Gene3D" id="1.20.1550.10">
    <property type="entry name" value="DsbB-like"/>
    <property type="match status" value="1"/>
</dbReference>
<dbReference type="InterPro" id="IPR022920">
    <property type="entry name" value="Disulphide_bond_form_DsbB"/>
</dbReference>
<keyword evidence="13 14" id="KW-0676">Redox-active center</keyword>
<comment type="caution">
    <text evidence="14">Lacks conserved residue(s) required for the propagation of feature annotation.</text>
</comment>
<evidence type="ECO:0000256" key="6">
    <source>
        <dbReference type="ARBA" id="ARBA00022692"/>
    </source>
</evidence>
<accession>A0A1Y6C6G0</accession>
<evidence type="ECO:0000256" key="14">
    <source>
        <dbReference type="HAMAP-Rule" id="MF_00286"/>
    </source>
</evidence>
<protein>
    <recommendedName>
        <fullName evidence="14">Disulfide bond formation protein B</fullName>
    </recommendedName>
    <alternativeName>
        <fullName evidence="14">Disulfide oxidoreductase</fullName>
    </alternativeName>
</protein>
<evidence type="ECO:0000256" key="1">
    <source>
        <dbReference type="ARBA" id="ARBA00004429"/>
    </source>
</evidence>
<sequence length="163" mass="17346">MGLNSRRSIFLLIALACAAAIGFALYAQHVWGLEPCPLCIFQRIGVMSVGGIALLAAIHNPGQTGGRLWAGLTAIAALAGGAVSVRHVWLQHLPADQVPSCGPGLDYMLETMPMSNVLSKVLKGSGECAKIDWTFLGMSMPFWTGVFFALVLVLLAKAFFTKK</sequence>
<keyword evidence="12 14" id="KW-0143">Chaperone</keyword>
<dbReference type="Pfam" id="PF02600">
    <property type="entry name" value="DsbB"/>
    <property type="match status" value="1"/>
</dbReference>
<feature type="topological domain" description="Cytoplasmic" evidence="14">
    <location>
        <begin position="162"/>
        <end position="163"/>
    </location>
</feature>
<name>A0A1Y6C6G0_9NEIS</name>
<evidence type="ECO:0000256" key="4">
    <source>
        <dbReference type="ARBA" id="ARBA00022475"/>
    </source>
</evidence>
<dbReference type="SUPFAM" id="SSF158442">
    <property type="entry name" value="DsbB-like"/>
    <property type="match status" value="1"/>
</dbReference>
<feature type="transmembrane region" description="Helical" evidence="15">
    <location>
        <begin position="40"/>
        <end position="58"/>
    </location>
</feature>
<comment type="similarity">
    <text evidence="2 14">Belongs to the DsbB family.</text>
</comment>
<organism evidence="16 17">
    <name type="scientific">Pseudogulbenkiania subflava DSM 22618</name>
    <dbReference type="NCBI Taxonomy" id="1123014"/>
    <lineage>
        <taxon>Bacteria</taxon>
        <taxon>Pseudomonadati</taxon>
        <taxon>Pseudomonadota</taxon>
        <taxon>Betaproteobacteria</taxon>
        <taxon>Neisseriales</taxon>
        <taxon>Chromobacteriaceae</taxon>
        <taxon>Pseudogulbenkiania</taxon>
    </lineage>
</organism>
<keyword evidence="9 14" id="KW-0560">Oxidoreductase</keyword>
<dbReference type="GO" id="GO:0005886">
    <property type="term" value="C:plasma membrane"/>
    <property type="evidence" value="ECO:0007669"/>
    <property type="project" value="UniProtKB-SubCell"/>
</dbReference>
<evidence type="ECO:0000256" key="3">
    <source>
        <dbReference type="ARBA" id="ARBA00022448"/>
    </source>
</evidence>
<keyword evidence="3 14" id="KW-0813">Transport</keyword>
<evidence type="ECO:0000256" key="11">
    <source>
        <dbReference type="ARBA" id="ARBA00023157"/>
    </source>
</evidence>
<comment type="subcellular location">
    <subcellularLocation>
        <location evidence="1">Cell inner membrane</location>
        <topology evidence="1">Multi-pass membrane protein</topology>
    </subcellularLocation>
    <subcellularLocation>
        <location evidence="14">Cell membrane</location>
        <topology evidence="14">Multi-pass membrane protein</topology>
    </subcellularLocation>
</comment>
<dbReference type="InterPro" id="IPR023380">
    <property type="entry name" value="DsbB-like_sf"/>
</dbReference>
<feature type="transmembrane region" description="Helical" evidence="15">
    <location>
        <begin position="70"/>
        <end position="89"/>
    </location>
</feature>
<keyword evidence="8 14" id="KW-1133">Transmembrane helix</keyword>
<dbReference type="GO" id="GO:0006457">
    <property type="term" value="P:protein folding"/>
    <property type="evidence" value="ECO:0007669"/>
    <property type="project" value="InterPro"/>
</dbReference>
<dbReference type="Proteomes" id="UP000192920">
    <property type="component" value="Unassembled WGS sequence"/>
</dbReference>
<keyword evidence="4 14" id="KW-1003">Cell membrane</keyword>
<keyword evidence="6 14" id="KW-0812">Transmembrane</keyword>
<evidence type="ECO:0000256" key="2">
    <source>
        <dbReference type="ARBA" id="ARBA00008823"/>
    </source>
</evidence>
<reference evidence="17" key="1">
    <citation type="submission" date="2017-04" db="EMBL/GenBank/DDBJ databases">
        <authorList>
            <person name="Varghese N."/>
            <person name="Submissions S."/>
        </authorList>
    </citation>
    <scope>NUCLEOTIDE SEQUENCE [LARGE SCALE GENOMIC DNA]</scope>
    <source>
        <strain evidence="17">DSM 22618</strain>
    </source>
</reference>
<evidence type="ECO:0000313" key="16">
    <source>
        <dbReference type="EMBL" id="SMF39203.1"/>
    </source>
</evidence>
<proteinExistence type="inferred from homology"/>
<comment type="function">
    <text evidence="14">Required for disulfide bond formation in some periplasmic proteins. Acts by oxidizing the DsbA protein.</text>
</comment>
<feature type="topological domain" description="Periplasmic" evidence="14">
    <location>
        <begin position="27"/>
        <end position="44"/>
    </location>
</feature>